<dbReference type="InterPro" id="IPR051783">
    <property type="entry name" value="NAD(P)-dependent_oxidoreduct"/>
</dbReference>
<organism evidence="2 3">
    <name type="scientific">Shewanella fodinae</name>
    <dbReference type="NCBI Taxonomy" id="552357"/>
    <lineage>
        <taxon>Bacteria</taxon>
        <taxon>Pseudomonadati</taxon>
        <taxon>Pseudomonadota</taxon>
        <taxon>Gammaproteobacteria</taxon>
        <taxon>Alteromonadales</taxon>
        <taxon>Shewanellaceae</taxon>
        <taxon>Shewanella</taxon>
    </lineage>
</organism>
<reference evidence="2 3" key="1">
    <citation type="submission" date="2019-03" db="EMBL/GenBank/DDBJ databases">
        <title>Freshwater and sediment microbial communities from various areas in North America, analyzing microbe dynamics in response to fracking.</title>
        <authorList>
            <person name="Lamendella R."/>
        </authorList>
    </citation>
    <scope>NUCLEOTIDE SEQUENCE [LARGE SCALE GENOMIC DNA]</scope>
    <source>
        <strain evidence="2 3">74A</strain>
    </source>
</reference>
<dbReference type="InterPro" id="IPR036291">
    <property type="entry name" value="NAD(P)-bd_dom_sf"/>
</dbReference>
<keyword evidence="3" id="KW-1185">Reference proteome</keyword>
<evidence type="ECO:0000313" key="2">
    <source>
        <dbReference type="EMBL" id="TCN81069.1"/>
    </source>
</evidence>
<dbReference type="PANTHER" id="PTHR48079">
    <property type="entry name" value="PROTEIN YEEZ"/>
    <property type="match status" value="1"/>
</dbReference>
<dbReference type="RefSeq" id="WP_243691992.1">
    <property type="nucleotide sequence ID" value="NZ_SLWF01000027.1"/>
</dbReference>
<dbReference type="GO" id="GO:0004029">
    <property type="term" value="F:aldehyde dehydrogenase (NAD+) activity"/>
    <property type="evidence" value="ECO:0007669"/>
    <property type="project" value="TreeGrafter"/>
</dbReference>
<dbReference type="InterPro" id="IPR016040">
    <property type="entry name" value="NAD(P)-bd_dom"/>
</dbReference>
<feature type="domain" description="NAD(P)-binding" evidence="1">
    <location>
        <begin position="11"/>
        <end position="178"/>
    </location>
</feature>
<dbReference type="Pfam" id="PF13460">
    <property type="entry name" value="NAD_binding_10"/>
    <property type="match status" value="1"/>
</dbReference>
<dbReference type="EMBL" id="SLWF01000027">
    <property type="protein sequence ID" value="TCN81069.1"/>
    <property type="molecule type" value="Genomic_DNA"/>
</dbReference>
<dbReference type="Proteomes" id="UP000294832">
    <property type="component" value="Unassembled WGS sequence"/>
</dbReference>
<evidence type="ECO:0000313" key="3">
    <source>
        <dbReference type="Proteomes" id="UP000294832"/>
    </source>
</evidence>
<dbReference type="Gene3D" id="3.40.50.720">
    <property type="entry name" value="NAD(P)-binding Rossmann-like Domain"/>
    <property type="match status" value="1"/>
</dbReference>
<dbReference type="PANTHER" id="PTHR48079:SF6">
    <property type="entry name" value="NAD(P)-BINDING DOMAIN-CONTAINING PROTEIN-RELATED"/>
    <property type="match status" value="1"/>
</dbReference>
<protein>
    <submittedName>
        <fullName evidence="2">Nucleoside-diphosphate-sugar epimerase</fullName>
    </submittedName>
</protein>
<sequence>MKHIAVFGCGWFGLPLAKALQQAGFTVSGSKTTAEGAAALTAAGIRGVVLQLTASQLLPADLLEDCDALVVNIPPGLRRGEDDYLQKLSQLAALVKESRVQRLVFVSSTGAYQQEGVLTEADLQLATSGSSAVLQQAERMFQQLASDKRNVTIIRFAGLVGPARHPGRFMAGRTGLTGASQAVNLVHLDDCIAAVISILKAPQPAAVYNLSAPLTLDKQTFYCLAAEQLGLPVPQFVAEEPRTLGKRIDGSFICRDLGFSYRYTDANSLLQACDSCI</sequence>
<dbReference type="SUPFAM" id="SSF51735">
    <property type="entry name" value="NAD(P)-binding Rossmann-fold domains"/>
    <property type="match status" value="1"/>
</dbReference>
<dbReference type="GO" id="GO:0005737">
    <property type="term" value="C:cytoplasm"/>
    <property type="evidence" value="ECO:0007669"/>
    <property type="project" value="TreeGrafter"/>
</dbReference>
<proteinExistence type="predicted"/>
<accession>A0A4R2F5L5</accession>
<name>A0A4R2F5L5_9GAMM</name>
<evidence type="ECO:0000259" key="1">
    <source>
        <dbReference type="Pfam" id="PF13460"/>
    </source>
</evidence>
<gene>
    <name evidence="2" type="ORF">EDC91_12738</name>
</gene>
<dbReference type="AlphaFoldDB" id="A0A4R2F5L5"/>
<comment type="caution">
    <text evidence="2">The sequence shown here is derived from an EMBL/GenBank/DDBJ whole genome shotgun (WGS) entry which is preliminary data.</text>
</comment>